<evidence type="ECO:0000256" key="7">
    <source>
        <dbReference type="ARBA" id="ARBA00023136"/>
    </source>
</evidence>
<evidence type="ECO:0000256" key="8">
    <source>
        <dbReference type="ARBA" id="ARBA00023170"/>
    </source>
</evidence>
<comment type="similarity">
    <text evidence="2 11">Belongs to the integrin alpha chain family.</text>
</comment>
<evidence type="ECO:0000313" key="14">
    <source>
        <dbReference type="Proteomes" id="UP001352852"/>
    </source>
</evidence>
<evidence type="ECO:0000256" key="9">
    <source>
        <dbReference type="ARBA" id="ARBA00023180"/>
    </source>
</evidence>
<feature type="repeat" description="FG-GAP" evidence="10">
    <location>
        <begin position="1"/>
        <end position="61"/>
    </location>
</feature>
<evidence type="ECO:0000256" key="3">
    <source>
        <dbReference type="ARBA" id="ARBA00022729"/>
    </source>
</evidence>
<dbReference type="SMART" id="SM00191">
    <property type="entry name" value="Int_alpha"/>
    <property type="match status" value="1"/>
</dbReference>
<reference evidence="13 14" key="1">
    <citation type="submission" date="2021-06" db="EMBL/GenBank/DDBJ databases">
        <authorList>
            <person name="Palmer J.M."/>
        </authorList>
    </citation>
    <scope>NUCLEOTIDE SEQUENCE [LARGE SCALE GENOMIC DNA]</scope>
    <source>
        <strain evidence="13 14">CL_MEX2019</strain>
        <tissue evidence="13">Muscle</tissue>
    </source>
</reference>
<dbReference type="InterPro" id="IPR028994">
    <property type="entry name" value="Integrin_alpha_N"/>
</dbReference>
<keyword evidence="8 11" id="KW-0675">Receptor</keyword>
<protein>
    <recommendedName>
        <fullName evidence="12">Integrin alpha first immunoglubulin-like domain-containing protein</fullName>
    </recommendedName>
</protein>
<keyword evidence="6 11" id="KW-0401">Integrin</keyword>
<dbReference type="PANTHER" id="PTHR23220:SF21">
    <property type="entry name" value="INTEGRIN ALPHA-11"/>
    <property type="match status" value="1"/>
</dbReference>
<keyword evidence="7" id="KW-0472">Membrane</keyword>
<dbReference type="Gene3D" id="2.60.40.1460">
    <property type="entry name" value="Integrin domains. Chain A, domain 2"/>
    <property type="match status" value="1"/>
</dbReference>
<evidence type="ECO:0000313" key="13">
    <source>
        <dbReference type="EMBL" id="MED6264802.1"/>
    </source>
</evidence>
<feature type="non-terminal residue" evidence="13">
    <location>
        <position position="214"/>
    </location>
</feature>
<name>A0ABU7CQ25_9TELE</name>
<keyword evidence="4" id="KW-0677">Repeat</keyword>
<dbReference type="Pfam" id="PF01839">
    <property type="entry name" value="FG-GAP"/>
    <property type="match status" value="1"/>
</dbReference>
<dbReference type="Pfam" id="PF08441">
    <property type="entry name" value="Integrin_A_Ig_1"/>
    <property type="match status" value="1"/>
</dbReference>
<dbReference type="EMBL" id="JAHUTJ010001673">
    <property type="protein sequence ID" value="MED6264802.1"/>
    <property type="molecule type" value="Genomic_DNA"/>
</dbReference>
<dbReference type="SUPFAM" id="SSF69179">
    <property type="entry name" value="Integrin domains"/>
    <property type="match status" value="1"/>
</dbReference>
<evidence type="ECO:0000256" key="5">
    <source>
        <dbReference type="ARBA" id="ARBA00022889"/>
    </source>
</evidence>
<dbReference type="InterPro" id="IPR013517">
    <property type="entry name" value="FG-GAP"/>
</dbReference>
<keyword evidence="5 11" id="KW-0130">Cell adhesion</keyword>
<evidence type="ECO:0000256" key="1">
    <source>
        <dbReference type="ARBA" id="ARBA00004479"/>
    </source>
</evidence>
<dbReference type="SUPFAM" id="SSF69318">
    <property type="entry name" value="Integrin alpha N-terminal domain"/>
    <property type="match status" value="1"/>
</dbReference>
<comment type="caution">
    <text evidence="13">The sequence shown here is derived from an EMBL/GenBank/DDBJ whole genome shotgun (WGS) entry which is preliminary data.</text>
</comment>
<dbReference type="Proteomes" id="UP001352852">
    <property type="component" value="Unassembled WGS sequence"/>
</dbReference>
<keyword evidence="14" id="KW-1185">Reference proteome</keyword>
<keyword evidence="9" id="KW-0325">Glycoprotein</keyword>
<evidence type="ECO:0000256" key="6">
    <source>
        <dbReference type="ARBA" id="ARBA00023037"/>
    </source>
</evidence>
<dbReference type="PANTHER" id="PTHR23220">
    <property type="entry name" value="INTEGRIN ALPHA"/>
    <property type="match status" value="1"/>
</dbReference>
<comment type="subcellular location">
    <subcellularLocation>
        <location evidence="1 11">Membrane</location>
        <topology evidence="1 11">Single-pass type I membrane protein</topology>
    </subcellularLocation>
</comment>
<evidence type="ECO:0000256" key="4">
    <source>
        <dbReference type="ARBA" id="ARBA00022737"/>
    </source>
</evidence>
<organism evidence="13 14">
    <name type="scientific">Characodon lateralis</name>
    <dbReference type="NCBI Taxonomy" id="208331"/>
    <lineage>
        <taxon>Eukaryota</taxon>
        <taxon>Metazoa</taxon>
        <taxon>Chordata</taxon>
        <taxon>Craniata</taxon>
        <taxon>Vertebrata</taxon>
        <taxon>Euteleostomi</taxon>
        <taxon>Actinopterygii</taxon>
        <taxon>Neopterygii</taxon>
        <taxon>Teleostei</taxon>
        <taxon>Neoteleostei</taxon>
        <taxon>Acanthomorphata</taxon>
        <taxon>Ovalentaria</taxon>
        <taxon>Atherinomorphae</taxon>
        <taxon>Cyprinodontiformes</taxon>
        <taxon>Goodeidae</taxon>
        <taxon>Characodon</taxon>
    </lineage>
</organism>
<evidence type="ECO:0000256" key="11">
    <source>
        <dbReference type="RuleBase" id="RU003762"/>
    </source>
</evidence>
<dbReference type="PRINTS" id="PR01185">
    <property type="entry name" value="INTEGRINA"/>
</dbReference>
<evidence type="ECO:0000256" key="2">
    <source>
        <dbReference type="ARBA" id="ARBA00008054"/>
    </source>
</evidence>
<gene>
    <name evidence="13" type="ORF">CHARACLAT_018858</name>
</gene>
<feature type="domain" description="Integrin alpha first immunoglubulin-like" evidence="12">
    <location>
        <begin position="46"/>
        <end position="176"/>
    </location>
</feature>
<evidence type="ECO:0000259" key="12">
    <source>
        <dbReference type="Pfam" id="PF08441"/>
    </source>
</evidence>
<dbReference type="InterPro" id="IPR013519">
    <property type="entry name" value="Int_alpha_beta-p"/>
</dbReference>
<dbReference type="InterPro" id="IPR032695">
    <property type="entry name" value="Integrin_dom_sf"/>
</dbReference>
<dbReference type="Gene3D" id="2.130.10.130">
    <property type="entry name" value="Integrin alpha, N-terminal"/>
    <property type="match status" value="1"/>
</dbReference>
<dbReference type="InterPro" id="IPR013649">
    <property type="entry name" value="Integrin_alpha_Ig-like_1"/>
</dbReference>
<keyword evidence="3" id="KW-0732">Signal</keyword>
<dbReference type="PROSITE" id="PS51470">
    <property type="entry name" value="FG_GAP"/>
    <property type="match status" value="1"/>
</dbReference>
<dbReference type="InterPro" id="IPR000413">
    <property type="entry name" value="Integrin_alpha"/>
</dbReference>
<accession>A0ABU7CQ25</accession>
<proteinExistence type="inferred from homology"/>
<evidence type="ECO:0000256" key="10">
    <source>
        <dbReference type="PROSITE-ProRule" id="PRU00803"/>
    </source>
</evidence>
<sequence>MRLSGAVISTGLQYFGQSLHGVLDVNGDGLVDLAVGALGAVIIIWSRGVVRIDAKMTFEPEKINIFNKNCQRGGKEVTCMSVAVCLRVDSRIKTKKDNRKEVAVWYSLVFDEKRFPPWAVMDESHRQQPRTLFLHTGNQKCEHLGFFVQDIADYRRPIVVVMEAGLQSQDKGPVLDPDWPTTLRTELPFWNGCEGDTCIPDLILHSHTDLLNVL</sequence>